<feature type="transmembrane region" description="Helical" evidence="1">
    <location>
        <begin position="26"/>
        <end position="46"/>
    </location>
</feature>
<reference evidence="2 3" key="1">
    <citation type="submission" date="2017-03" db="EMBL/GenBank/DDBJ databases">
        <authorList>
            <person name="Afonso C.L."/>
            <person name="Miller P.J."/>
            <person name="Scott M.A."/>
            <person name="Spackman E."/>
            <person name="Goraichik I."/>
            <person name="Dimitrov K.M."/>
            <person name="Suarez D.L."/>
            <person name="Swayne D.E."/>
        </authorList>
    </citation>
    <scope>NUCLEOTIDE SEQUENCE [LARGE SCALE GENOMIC DNA]</scope>
    <source>
        <strain evidence="3">6(3)</strain>
    </source>
</reference>
<gene>
    <name evidence="2" type="ORF">BAURA63_02563</name>
</gene>
<feature type="transmembrane region" description="Helical" evidence="1">
    <location>
        <begin position="66"/>
        <end position="89"/>
    </location>
</feature>
<dbReference type="RefSeq" id="WP_145999300.1">
    <property type="nucleotide sequence ID" value="NZ_FXYZ01000011.1"/>
</dbReference>
<sequence>MNKPPTNITGPPSLPKRLELMWARGLLWDHVALLFVGVWLAVTWWFELPVFLTEVEPLGRRAVFQTLAGVSGTMAGLTFTSISIMINLVKTPLSALDKLTRPEEKRTVGDVFLAVLPKLLLTFVFALITLAIEPGNSGGIWWIEGLALWFTIAAISGMARVVWVLKRLLTLS</sequence>
<evidence type="ECO:0000313" key="2">
    <source>
        <dbReference type="EMBL" id="SMX90140.1"/>
    </source>
</evidence>
<organism evidence="2 3">
    <name type="scientific">Brevibacterium aurantiacum</name>
    <dbReference type="NCBI Taxonomy" id="273384"/>
    <lineage>
        <taxon>Bacteria</taxon>
        <taxon>Bacillati</taxon>
        <taxon>Actinomycetota</taxon>
        <taxon>Actinomycetes</taxon>
        <taxon>Micrococcales</taxon>
        <taxon>Brevibacteriaceae</taxon>
        <taxon>Brevibacterium</taxon>
    </lineage>
</organism>
<dbReference type="AlphaFoldDB" id="A0A2H1JRM3"/>
<evidence type="ECO:0000313" key="3">
    <source>
        <dbReference type="Proteomes" id="UP000234327"/>
    </source>
</evidence>
<dbReference type="EMBL" id="FXYZ01000011">
    <property type="protein sequence ID" value="SMX90140.1"/>
    <property type="molecule type" value="Genomic_DNA"/>
</dbReference>
<proteinExistence type="predicted"/>
<keyword evidence="1" id="KW-1133">Transmembrane helix</keyword>
<keyword evidence="1" id="KW-0472">Membrane</keyword>
<keyword evidence="1" id="KW-0812">Transmembrane</keyword>
<name>A0A2H1JRM3_BREAU</name>
<accession>A0A2H1JRM3</accession>
<feature type="transmembrane region" description="Helical" evidence="1">
    <location>
        <begin position="110"/>
        <end position="132"/>
    </location>
</feature>
<protein>
    <submittedName>
        <fullName evidence="2">Uncharacterized protein</fullName>
    </submittedName>
</protein>
<evidence type="ECO:0000256" key="1">
    <source>
        <dbReference type="SAM" id="Phobius"/>
    </source>
</evidence>
<feature type="transmembrane region" description="Helical" evidence="1">
    <location>
        <begin position="138"/>
        <end position="163"/>
    </location>
</feature>
<dbReference type="Proteomes" id="UP000234327">
    <property type="component" value="Unassembled WGS sequence"/>
</dbReference>